<sequence length="125" mass="12600">MRCSRTRSRIFIGAALLALAGPVAVSPALAASPAFAASPVGTVSPAKVKAGQDVHLTLAGCSKPREGGRAEGALIETVDLTLKVTGTLVGTARIDPDAHTGETQIHLACVSDPDDVATVDVTITS</sequence>
<dbReference type="RefSeq" id="WP_270083588.1">
    <property type="nucleotide sequence ID" value="NZ_CP115300.1"/>
</dbReference>
<name>A0ABY7P6A8_9ACTN</name>
<evidence type="ECO:0000256" key="1">
    <source>
        <dbReference type="SAM" id="SignalP"/>
    </source>
</evidence>
<evidence type="ECO:0008006" key="4">
    <source>
        <dbReference type="Google" id="ProtNLM"/>
    </source>
</evidence>
<dbReference type="Proteomes" id="UP001212326">
    <property type="component" value="Chromosome"/>
</dbReference>
<evidence type="ECO:0000313" key="2">
    <source>
        <dbReference type="EMBL" id="WBO66096.1"/>
    </source>
</evidence>
<keyword evidence="1" id="KW-0732">Signal</keyword>
<gene>
    <name evidence="2" type="ORF">O1G22_26450</name>
</gene>
<reference evidence="2 3" key="1">
    <citation type="submission" date="2022-12" db="EMBL/GenBank/DDBJ databases">
        <authorList>
            <person name="Mo P."/>
        </authorList>
    </citation>
    <scope>NUCLEOTIDE SEQUENCE [LARGE SCALE GENOMIC DNA]</scope>
    <source>
        <strain evidence="2 3">HUAS 2-6</strain>
    </source>
</reference>
<keyword evidence="3" id="KW-1185">Reference proteome</keyword>
<protein>
    <recommendedName>
        <fullName evidence="4">Macromomycin</fullName>
    </recommendedName>
</protein>
<dbReference type="EMBL" id="CP115300">
    <property type="protein sequence ID" value="WBO66096.1"/>
    <property type="molecule type" value="Genomic_DNA"/>
</dbReference>
<feature type="signal peptide" evidence="1">
    <location>
        <begin position="1"/>
        <end position="30"/>
    </location>
</feature>
<evidence type="ECO:0000313" key="3">
    <source>
        <dbReference type="Proteomes" id="UP001212326"/>
    </source>
</evidence>
<accession>A0ABY7P6A8</accession>
<proteinExistence type="predicted"/>
<organism evidence="2 3">
    <name type="scientific">Streptomyces camelliae</name>
    <dbReference type="NCBI Taxonomy" id="3004093"/>
    <lineage>
        <taxon>Bacteria</taxon>
        <taxon>Bacillati</taxon>
        <taxon>Actinomycetota</taxon>
        <taxon>Actinomycetes</taxon>
        <taxon>Kitasatosporales</taxon>
        <taxon>Streptomycetaceae</taxon>
        <taxon>Streptomyces</taxon>
    </lineage>
</organism>
<feature type="chain" id="PRO_5047312943" description="Macromomycin" evidence="1">
    <location>
        <begin position="31"/>
        <end position="125"/>
    </location>
</feature>